<keyword evidence="2" id="KW-1185">Reference proteome</keyword>
<protein>
    <recommendedName>
        <fullName evidence="3">Bifunctional inhibitor/plant lipid transfer protein/seed storage helical domain containing protein</fullName>
    </recommendedName>
</protein>
<feature type="non-terminal residue" evidence="1">
    <location>
        <position position="1"/>
    </location>
</feature>
<evidence type="ECO:0000313" key="2">
    <source>
        <dbReference type="Proteomes" id="UP000237105"/>
    </source>
</evidence>
<name>A0A2P5BYF8_PARAD</name>
<sequence>LINRLPYILRKLIKMAYYSKGQASIALFLSLNLLFFTTFSTGQGSQCPDDIFNQLATCTGNLLTGTTGANPGDCCPIIEPLPLGIVPQCLCSLIEDNIRNPLVNIVSSLAVDALSGVVNQIFGECAATSATPGLICPN</sequence>
<proteinExistence type="predicted"/>
<dbReference type="AlphaFoldDB" id="A0A2P5BYF8"/>
<gene>
    <name evidence="1" type="ORF">PanWU01x14_200050</name>
</gene>
<evidence type="ECO:0000313" key="1">
    <source>
        <dbReference type="EMBL" id="PON53843.1"/>
    </source>
</evidence>
<dbReference type="EMBL" id="JXTB01000202">
    <property type="protein sequence ID" value="PON53843.1"/>
    <property type="molecule type" value="Genomic_DNA"/>
</dbReference>
<comment type="caution">
    <text evidence="1">The sequence shown here is derived from an EMBL/GenBank/DDBJ whole genome shotgun (WGS) entry which is preliminary data.</text>
</comment>
<reference evidence="2" key="1">
    <citation type="submission" date="2016-06" db="EMBL/GenBank/DDBJ databases">
        <title>Parallel loss of symbiosis genes in relatives of nitrogen-fixing non-legume Parasponia.</title>
        <authorList>
            <person name="Van Velzen R."/>
            <person name="Holmer R."/>
            <person name="Bu F."/>
            <person name="Rutten L."/>
            <person name="Van Zeijl A."/>
            <person name="Liu W."/>
            <person name="Santuari L."/>
            <person name="Cao Q."/>
            <person name="Sharma T."/>
            <person name="Shen D."/>
            <person name="Roswanjaya Y."/>
            <person name="Wardhani T."/>
            <person name="Kalhor M.S."/>
            <person name="Jansen J."/>
            <person name="Van den Hoogen J."/>
            <person name="Gungor B."/>
            <person name="Hartog M."/>
            <person name="Hontelez J."/>
            <person name="Verver J."/>
            <person name="Yang W.-C."/>
            <person name="Schijlen E."/>
            <person name="Repin R."/>
            <person name="Schilthuizen M."/>
            <person name="Schranz E."/>
            <person name="Heidstra R."/>
            <person name="Miyata K."/>
            <person name="Fedorova E."/>
            <person name="Kohlen W."/>
            <person name="Bisseling T."/>
            <person name="Smit S."/>
            <person name="Geurts R."/>
        </authorList>
    </citation>
    <scope>NUCLEOTIDE SEQUENCE [LARGE SCALE GENOMIC DNA]</scope>
    <source>
        <strain evidence="2">cv. WU1-14</strain>
    </source>
</reference>
<organism evidence="1 2">
    <name type="scientific">Parasponia andersonii</name>
    <name type="common">Sponia andersonii</name>
    <dbReference type="NCBI Taxonomy" id="3476"/>
    <lineage>
        <taxon>Eukaryota</taxon>
        <taxon>Viridiplantae</taxon>
        <taxon>Streptophyta</taxon>
        <taxon>Embryophyta</taxon>
        <taxon>Tracheophyta</taxon>
        <taxon>Spermatophyta</taxon>
        <taxon>Magnoliopsida</taxon>
        <taxon>eudicotyledons</taxon>
        <taxon>Gunneridae</taxon>
        <taxon>Pentapetalae</taxon>
        <taxon>rosids</taxon>
        <taxon>fabids</taxon>
        <taxon>Rosales</taxon>
        <taxon>Cannabaceae</taxon>
        <taxon>Parasponia</taxon>
    </lineage>
</organism>
<accession>A0A2P5BYF8</accession>
<evidence type="ECO:0008006" key="3">
    <source>
        <dbReference type="Google" id="ProtNLM"/>
    </source>
</evidence>
<dbReference type="Proteomes" id="UP000237105">
    <property type="component" value="Unassembled WGS sequence"/>
</dbReference>